<evidence type="ECO:0000256" key="4">
    <source>
        <dbReference type="SAM" id="MobiDB-lite"/>
    </source>
</evidence>
<dbReference type="OMA" id="PIEYQNY"/>
<dbReference type="SMART" id="SM00055">
    <property type="entry name" value="FCH"/>
    <property type="match status" value="1"/>
</dbReference>
<dbReference type="KEGG" id="dfa:DFA_06582"/>
<dbReference type="InterPro" id="IPR036028">
    <property type="entry name" value="SH3-like_dom_sf"/>
</dbReference>
<dbReference type="RefSeq" id="XP_004362283.1">
    <property type="nucleotide sequence ID" value="XM_004362226.1"/>
</dbReference>
<feature type="domain" description="SH3" evidence="5">
    <location>
        <begin position="379"/>
        <end position="438"/>
    </location>
</feature>
<dbReference type="GO" id="GO:0043327">
    <property type="term" value="P:chemotaxis to cAMP"/>
    <property type="evidence" value="ECO:0007669"/>
    <property type="project" value="EnsemblProtists"/>
</dbReference>
<evidence type="ECO:0000313" key="8">
    <source>
        <dbReference type="Proteomes" id="UP000007797"/>
    </source>
</evidence>
<feature type="compositionally biased region" description="Basic and acidic residues" evidence="4">
    <location>
        <begin position="137"/>
        <end position="151"/>
    </location>
</feature>
<feature type="compositionally biased region" description="Low complexity" evidence="4">
    <location>
        <begin position="347"/>
        <end position="366"/>
    </location>
</feature>
<dbReference type="Pfam" id="PF00611">
    <property type="entry name" value="FCH"/>
    <property type="match status" value="1"/>
</dbReference>
<dbReference type="Gene3D" id="2.30.30.40">
    <property type="entry name" value="SH3 Domains"/>
    <property type="match status" value="1"/>
</dbReference>
<evidence type="ECO:0000256" key="1">
    <source>
        <dbReference type="ARBA" id="ARBA00022443"/>
    </source>
</evidence>
<keyword evidence="1 2" id="KW-0728">SH3 domain</keyword>
<dbReference type="GO" id="GO:0030041">
    <property type="term" value="P:actin filament polymerization"/>
    <property type="evidence" value="ECO:0007669"/>
    <property type="project" value="EnsemblProtists"/>
</dbReference>
<dbReference type="PRINTS" id="PR00452">
    <property type="entry name" value="SH3DOMAIN"/>
</dbReference>
<dbReference type="GO" id="GO:0005886">
    <property type="term" value="C:plasma membrane"/>
    <property type="evidence" value="ECO:0007669"/>
    <property type="project" value="TreeGrafter"/>
</dbReference>
<dbReference type="GO" id="GO:0031982">
    <property type="term" value="C:vesicle"/>
    <property type="evidence" value="ECO:0007669"/>
    <property type="project" value="EnsemblProtists"/>
</dbReference>
<dbReference type="SMART" id="SM00326">
    <property type="entry name" value="SH3"/>
    <property type="match status" value="1"/>
</dbReference>
<proteinExistence type="predicted"/>
<evidence type="ECO:0000259" key="6">
    <source>
        <dbReference type="PROSITE" id="PS51741"/>
    </source>
</evidence>
<dbReference type="STRING" id="1054147.F4PJE6"/>
<dbReference type="EMBL" id="GL883007">
    <property type="protein sequence ID" value="EGG24432.1"/>
    <property type="molecule type" value="Genomic_DNA"/>
</dbReference>
<dbReference type="GO" id="GO:0008017">
    <property type="term" value="F:microtubule binding"/>
    <property type="evidence" value="ECO:0007669"/>
    <property type="project" value="EnsemblProtists"/>
</dbReference>
<dbReference type="OrthoDB" id="73680at2759"/>
<dbReference type="PROSITE" id="PS51741">
    <property type="entry name" value="F_BAR"/>
    <property type="match status" value="1"/>
</dbReference>
<dbReference type="PANTHER" id="PTHR23065">
    <property type="entry name" value="PROLINE-SERINE-THREONINE PHOSPHATASE INTERACTING PROTEIN 1"/>
    <property type="match status" value="1"/>
</dbReference>
<feature type="region of interest" description="Disordered" evidence="4">
    <location>
        <begin position="130"/>
        <end position="168"/>
    </location>
</feature>
<sequence>MTIDTFKDNFWGPQGFDILEKRINQGRDSNNLFVYFLKERAAIEESYAKSLSKLLKHTSSVVEFGTLRETWLAMRGEIENLVRVHQELSDKIEKDIYIPFRKFKSETKKIRRDMCHEAYKINRERRDLDKTISNSRSKYEDYTKQAEKHQSELNSGSKSANEQSRLQSRCNKYTKEAASQEAEYKDCVNKWSTYQHSWEEKTQSVYNQLQATEEERVDTIKVHMDRYVQALSTSVIDSSTANKNLANLVDKIDKYEDINMFIAECKTGTEPPRAPSFVPAGTPGYKSEYTSSVSTSNMNSFSDTSSNFSDDNNNSNYNNNYSNSGASSGVSLSKSTQSTNKPSYNPPKSLTASNSSTSLKTTSSPVKPTPPAVAKRTFLKKKKMRALYEYVGSDATELDFYTGDVITVLGEDESGWWKGEIEGRTGLFPSNYTEVYDY</sequence>
<name>F4PJE6_CACFS</name>
<dbReference type="Gene3D" id="1.20.1270.60">
    <property type="entry name" value="Arfaptin homology (AH) domain/BAR domain"/>
    <property type="match status" value="1"/>
</dbReference>
<dbReference type="SUPFAM" id="SSF103657">
    <property type="entry name" value="BAR/IMD domain-like"/>
    <property type="match status" value="1"/>
</dbReference>
<dbReference type="InterPro" id="IPR001452">
    <property type="entry name" value="SH3_domain"/>
</dbReference>
<evidence type="ECO:0000259" key="5">
    <source>
        <dbReference type="PROSITE" id="PS50002"/>
    </source>
</evidence>
<feature type="domain" description="F-BAR" evidence="6">
    <location>
        <begin position="4"/>
        <end position="257"/>
    </location>
</feature>
<feature type="compositionally biased region" description="Low complexity" evidence="4">
    <location>
        <begin position="290"/>
        <end position="335"/>
    </location>
</feature>
<dbReference type="AlphaFoldDB" id="F4PJE6"/>
<feature type="compositionally biased region" description="Polar residues" evidence="4">
    <location>
        <begin position="152"/>
        <end position="168"/>
    </location>
</feature>
<dbReference type="InterPro" id="IPR027267">
    <property type="entry name" value="AH/BAR_dom_sf"/>
</dbReference>
<dbReference type="PANTHER" id="PTHR23065:SF58">
    <property type="entry name" value="SH3 AND F-BAR DOMAIN-CONTAINING PROTEIN DDB_G0274695"/>
    <property type="match status" value="1"/>
</dbReference>
<dbReference type="InterPro" id="IPR001060">
    <property type="entry name" value="FCH_dom"/>
</dbReference>
<dbReference type="PROSITE" id="PS50002">
    <property type="entry name" value="SH3"/>
    <property type="match status" value="1"/>
</dbReference>
<dbReference type="GO" id="GO:0016050">
    <property type="term" value="P:vesicle organization"/>
    <property type="evidence" value="ECO:0007669"/>
    <property type="project" value="EnsemblProtists"/>
</dbReference>
<gene>
    <name evidence="7" type="ORF">DFA_06582</name>
</gene>
<dbReference type="CDD" id="cd07610">
    <property type="entry name" value="FCH_F-BAR"/>
    <property type="match status" value="1"/>
</dbReference>
<evidence type="ECO:0000256" key="3">
    <source>
        <dbReference type="PROSITE-ProRule" id="PRU01077"/>
    </source>
</evidence>
<dbReference type="FunFam" id="2.30.30.40:FF:000072">
    <property type="entry name" value="Unconventional Myosin IB"/>
    <property type="match status" value="1"/>
</dbReference>
<dbReference type="PRINTS" id="PR00499">
    <property type="entry name" value="P67PHOX"/>
</dbReference>
<feature type="region of interest" description="Disordered" evidence="4">
    <location>
        <begin position="289"/>
        <end position="372"/>
    </location>
</feature>
<protein>
    <submittedName>
        <fullName evidence="7">SH3 domain-containing protein</fullName>
    </submittedName>
</protein>
<dbReference type="GO" id="GO:0048471">
    <property type="term" value="C:perinuclear region of cytoplasm"/>
    <property type="evidence" value="ECO:0007669"/>
    <property type="project" value="EnsemblProtists"/>
</dbReference>
<dbReference type="Pfam" id="PF14604">
    <property type="entry name" value="SH3_9"/>
    <property type="match status" value="1"/>
</dbReference>
<accession>F4PJE6</accession>
<organism evidence="7 8">
    <name type="scientific">Cavenderia fasciculata</name>
    <name type="common">Slime mold</name>
    <name type="synonym">Dictyostelium fasciculatum</name>
    <dbReference type="NCBI Taxonomy" id="261658"/>
    <lineage>
        <taxon>Eukaryota</taxon>
        <taxon>Amoebozoa</taxon>
        <taxon>Evosea</taxon>
        <taxon>Eumycetozoa</taxon>
        <taxon>Dictyostelia</taxon>
        <taxon>Acytosteliales</taxon>
        <taxon>Cavenderiaceae</taxon>
        <taxon>Cavenderia</taxon>
    </lineage>
</organism>
<dbReference type="Proteomes" id="UP000007797">
    <property type="component" value="Unassembled WGS sequence"/>
</dbReference>
<keyword evidence="8" id="KW-1185">Reference proteome</keyword>
<dbReference type="InterPro" id="IPR031160">
    <property type="entry name" value="F_BAR_dom"/>
</dbReference>
<dbReference type="SUPFAM" id="SSF50044">
    <property type="entry name" value="SH3-domain"/>
    <property type="match status" value="1"/>
</dbReference>
<reference evidence="8" key="1">
    <citation type="journal article" date="2011" name="Genome Res.">
        <title>Phylogeny-wide analysis of social amoeba genomes highlights ancient origins for complex intercellular communication.</title>
        <authorList>
            <person name="Heidel A.J."/>
            <person name="Lawal H.M."/>
            <person name="Felder M."/>
            <person name="Schilde C."/>
            <person name="Helps N.R."/>
            <person name="Tunggal B."/>
            <person name="Rivero F."/>
            <person name="John U."/>
            <person name="Schleicher M."/>
            <person name="Eichinger L."/>
            <person name="Platzer M."/>
            <person name="Noegel A.A."/>
            <person name="Schaap P."/>
            <person name="Gloeckner G."/>
        </authorList>
    </citation>
    <scope>NUCLEOTIDE SEQUENCE [LARGE SCALE GENOMIC DNA]</scope>
    <source>
        <strain evidence="8">SH3</strain>
    </source>
</reference>
<evidence type="ECO:0000256" key="2">
    <source>
        <dbReference type="PROSITE-ProRule" id="PRU00192"/>
    </source>
</evidence>
<evidence type="ECO:0000313" key="7">
    <source>
        <dbReference type="EMBL" id="EGG24432.1"/>
    </source>
</evidence>
<keyword evidence="3" id="KW-0175">Coiled coil</keyword>
<dbReference type="GeneID" id="14875924"/>